<evidence type="ECO:0000313" key="2">
    <source>
        <dbReference type="Proteomes" id="UP001150238"/>
    </source>
</evidence>
<protein>
    <submittedName>
        <fullName evidence="1">Uncharacterized protein</fullName>
    </submittedName>
</protein>
<organism evidence="1 2">
    <name type="scientific">Lentinula lateritia</name>
    <dbReference type="NCBI Taxonomy" id="40482"/>
    <lineage>
        <taxon>Eukaryota</taxon>
        <taxon>Fungi</taxon>
        <taxon>Dikarya</taxon>
        <taxon>Basidiomycota</taxon>
        <taxon>Agaricomycotina</taxon>
        <taxon>Agaricomycetes</taxon>
        <taxon>Agaricomycetidae</taxon>
        <taxon>Agaricales</taxon>
        <taxon>Marasmiineae</taxon>
        <taxon>Omphalotaceae</taxon>
        <taxon>Lentinula</taxon>
    </lineage>
</organism>
<sequence length="122" mass="12924">MILSVVNVLSTAIKANAAVVLQMLDKLPALGVEQRAIVEAVLELEDSAATGVAGGDMINTRGTTEMGKSAKFMMNMDVMVGGGITAPGIVGSDGDDELRLQDAFSRPQRSIRLQEVRSIVRH</sequence>
<comment type="caution">
    <text evidence="1">The sequence shown here is derived from an EMBL/GenBank/DDBJ whole genome shotgun (WGS) entry which is preliminary data.</text>
</comment>
<gene>
    <name evidence="1" type="ORF">C8J55DRAFT_561985</name>
</gene>
<dbReference type="Proteomes" id="UP001150238">
    <property type="component" value="Unassembled WGS sequence"/>
</dbReference>
<evidence type="ECO:0000313" key="1">
    <source>
        <dbReference type="EMBL" id="KAJ4475957.1"/>
    </source>
</evidence>
<name>A0A9W9DLD8_9AGAR</name>
<dbReference type="EMBL" id="JANVFS010000021">
    <property type="protein sequence ID" value="KAJ4475957.1"/>
    <property type="molecule type" value="Genomic_DNA"/>
</dbReference>
<accession>A0A9W9DLD8</accession>
<proteinExistence type="predicted"/>
<dbReference type="AlphaFoldDB" id="A0A9W9DLD8"/>
<reference evidence="1" key="1">
    <citation type="submission" date="2022-08" db="EMBL/GenBank/DDBJ databases">
        <authorList>
            <consortium name="DOE Joint Genome Institute"/>
            <person name="Min B."/>
            <person name="Riley R."/>
            <person name="Sierra-Patev S."/>
            <person name="Naranjo-Ortiz M."/>
            <person name="Looney B."/>
            <person name="Konkel Z."/>
            <person name="Slot J.C."/>
            <person name="Sakamoto Y."/>
            <person name="Steenwyk J.L."/>
            <person name="Rokas A."/>
            <person name="Carro J."/>
            <person name="Camarero S."/>
            <person name="Ferreira P."/>
            <person name="Molpeceres G."/>
            <person name="Ruiz-Duenas F.J."/>
            <person name="Serrano A."/>
            <person name="Henrissat B."/>
            <person name="Drula E."/>
            <person name="Hughes K.W."/>
            <person name="Mata J.L."/>
            <person name="Ishikawa N.K."/>
            <person name="Vargas-Isla R."/>
            <person name="Ushijima S."/>
            <person name="Smith C.A."/>
            <person name="Ahrendt S."/>
            <person name="Andreopoulos W."/>
            <person name="He G."/>
            <person name="Labutti K."/>
            <person name="Lipzen A."/>
            <person name="Ng V."/>
            <person name="Sandor L."/>
            <person name="Barry K."/>
            <person name="Martinez A.T."/>
            <person name="Xiao Y."/>
            <person name="Gibbons J.G."/>
            <person name="Terashima K."/>
            <person name="Hibbett D.S."/>
            <person name="Grigoriev I.V."/>
        </authorList>
    </citation>
    <scope>NUCLEOTIDE SEQUENCE</scope>
    <source>
        <strain evidence="1">Sp2 HRB7682 ss15</strain>
    </source>
</reference>
<reference evidence="1" key="2">
    <citation type="journal article" date="2023" name="Proc. Natl. Acad. Sci. U.S.A.">
        <title>A global phylogenomic analysis of the shiitake genus Lentinula.</title>
        <authorList>
            <person name="Sierra-Patev S."/>
            <person name="Min B."/>
            <person name="Naranjo-Ortiz M."/>
            <person name="Looney B."/>
            <person name="Konkel Z."/>
            <person name="Slot J.C."/>
            <person name="Sakamoto Y."/>
            <person name="Steenwyk J.L."/>
            <person name="Rokas A."/>
            <person name="Carro J."/>
            <person name="Camarero S."/>
            <person name="Ferreira P."/>
            <person name="Molpeceres G."/>
            <person name="Ruiz-Duenas F.J."/>
            <person name="Serrano A."/>
            <person name="Henrissat B."/>
            <person name="Drula E."/>
            <person name="Hughes K.W."/>
            <person name="Mata J.L."/>
            <person name="Ishikawa N.K."/>
            <person name="Vargas-Isla R."/>
            <person name="Ushijima S."/>
            <person name="Smith C.A."/>
            <person name="Donoghue J."/>
            <person name="Ahrendt S."/>
            <person name="Andreopoulos W."/>
            <person name="He G."/>
            <person name="LaButti K."/>
            <person name="Lipzen A."/>
            <person name="Ng V."/>
            <person name="Riley R."/>
            <person name="Sandor L."/>
            <person name="Barry K."/>
            <person name="Martinez A.T."/>
            <person name="Xiao Y."/>
            <person name="Gibbons J.G."/>
            <person name="Terashima K."/>
            <person name="Grigoriev I.V."/>
            <person name="Hibbett D."/>
        </authorList>
    </citation>
    <scope>NUCLEOTIDE SEQUENCE</scope>
    <source>
        <strain evidence="1">Sp2 HRB7682 ss15</strain>
    </source>
</reference>